<feature type="region of interest" description="Disordered" evidence="1">
    <location>
        <begin position="174"/>
        <end position="203"/>
    </location>
</feature>
<keyword evidence="3" id="KW-1185">Reference proteome</keyword>
<evidence type="ECO:0000313" key="3">
    <source>
        <dbReference type="Proteomes" id="UP000606974"/>
    </source>
</evidence>
<protein>
    <submittedName>
        <fullName evidence="2">Uncharacterized protein</fullName>
    </submittedName>
</protein>
<evidence type="ECO:0000256" key="1">
    <source>
        <dbReference type="SAM" id="MobiDB-lite"/>
    </source>
</evidence>
<accession>A0A8H7AAR6</accession>
<evidence type="ECO:0000313" key="2">
    <source>
        <dbReference type="EMBL" id="KAF7505358.1"/>
    </source>
</evidence>
<dbReference type="AlphaFoldDB" id="A0A8H7AAR6"/>
<name>A0A8H7AAR6_9EURO</name>
<dbReference type="Proteomes" id="UP000606974">
    <property type="component" value="Unassembled WGS sequence"/>
</dbReference>
<sequence length="298" mass="34255">MTWLQEQTQSYYTKRREEIRTIADRLIATNFYFELKPKTAVEREDHSAVRLTGNILCKFPPGSKEIQALGEAFRKRSTDAYNHQYAAEDPCFVISERWKSDETLKVVIGIGVVETMVRNSRFHMDAVTFIVSKRIAETNICLSFGDSPSEPIMHPISGFPKCLLEEERKVLSKTRHSSGLSRTRTPTRAHHRGTWTLPDQPDKSFDPISRYQHPDYVFPGDADWRAISQIKQKFTPPRGQQADNLRELDGSETHELEMPELDGRGIQVFHELAAREVYELPTPFPYQTSEPSPAPPYE</sequence>
<dbReference type="EMBL" id="JAACFV010000111">
    <property type="protein sequence ID" value="KAF7505358.1"/>
    <property type="molecule type" value="Genomic_DNA"/>
</dbReference>
<organism evidence="2 3">
    <name type="scientific">Endocarpon pusillum</name>
    <dbReference type="NCBI Taxonomy" id="364733"/>
    <lineage>
        <taxon>Eukaryota</taxon>
        <taxon>Fungi</taxon>
        <taxon>Dikarya</taxon>
        <taxon>Ascomycota</taxon>
        <taxon>Pezizomycotina</taxon>
        <taxon>Eurotiomycetes</taxon>
        <taxon>Chaetothyriomycetidae</taxon>
        <taxon>Verrucariales</taxon>
        <taxon>Verrucariaceae</taxon>
        <taxon>Endocarpon</taxon>
    </lineage>
</organism>
<gene>
    <name evidence="2" type="ORF">GJ744_000979</name>
</gene>
<dbReference type="OrthoDB" id="5429028at2759"/>
<proteinExistence type="predicted"/>
<reference evidence="2" key="1">
    <citation type="submission" date="2020-02" db="EMBL/GenBank/DDBJ databases">
        <authorList>
            <person name="Palmer J.M."/>
        </authorList>
    </citation>
    <scope>NUCLEOTIDE SEQUENCE</scope>
    <source>
        <strain evidence="2">EPUS1.4</strain>
        <tissue evidence="2">Thallus</tissue>
    </source>
</reference>
<comment type="caution">
    <text evidence="2">The sequence shown here is derived from an EMBL/GenBank/DDBJ whole genome shotgun (WGS) entry which is preliminary data.</text>
</comment>